<organism evidence="1 2">
    <name type="scientific">Priapulus caudatus</name>
    <name type="common">Priapulid worm</name>
    <dbReference type="NCBI Taxonomy" id="37621"/>
    <lineage>
        <taxon>Eukaryota</taxon>
        <taxon>Metazoa</taxon>
        <taxon>Ecdysozoa</taxon>
        <taxon>Scalidophora</taxon>
        <taxon>Priapulida</taxon>
        <taxon>Priapulimorpha</taxon>
        <taxon>Priapulimorphida</taxon>
        <taxon>Priapulidae</taxon>
        <taxon>Priapulus</taxon>
    </lineage>
</organism>
<name>A0ABM1E8L3_PRICU</name>
<dbReference type="PANTHER" id="PTHR45985:SF3">
    <property type="entry name" value="CHITIN DEACETYLASE-LIKE 4"/>
    <property type="match status" value="1"/>
</dbReference>
<dbReference type="InterPro" id="IPR052740">
    <property type="entry name" value="CE4"/>
</dbReference>
<sequence>MSDREMSAEYRDQRVMFDIFSGIPPNEITGVRAAYLQTKGNDFMRRMQNDEFTWDSSYATDRINPATWPYTFDYLDTTGCAVRPCVTEPVPGMWEIPLVDWIDTNDTLCENVDSCYFPNDKAEALELLRTNFARHYETNRAPFTLNLRARWFLNDGYYNMEALQQFLDEIQQNPDVYLVTYSQAIAWVRNPVRLADIARSRVFACDYADRRPLCEAPNLCGYANITYAPNSEEHPGDRYFQTCGRCPPVYPWVNNPDGSA</sequence>
<dbReference type="Gene3D" id="3.20.20.370">
    <property type="entry name" value="Glycoside hydrolase/deacetylase"/>
    <property type="match status" value="1"/>
</dbReference>
<keyword evidence="1" id="KW-1185">Reference proteome</keyword>
<dbReference type="InterPro" id="IPR011330">
    <property type="entry name" value="Glyco_hydro/deAcase_b/a-brl"/>
</dbReference>
<dbReference type="RefSeq" id="XP_014668534.1">
    <property type="nucleotide sequence ID" value="XM_014813048.1"/>
</dbReference>
<accession>A0ABM1E8L3</accession>
<reference evidence="2" key="1">
    <citation type="submission" date="2025-08" db="UniProtKB">
        <authorList>
            <consortium name="RefSeq"/>
        </authorList>
    </citation>
    <scope>IDENTIFICATION</scope>
</reference>
<dbReference type="PANTHER" id="PTHR45985">
    <property type="match status" value="1"/>
</dbReference>
<dbReference type="Proteomes" id="UP000695022">
    <property type="component" value="Unplaced"/>
</dbReference>
<protein>
    <submittedName>
        <fullName evidence="2">Uncharacterized protein LOC106809829</fullName>
    </submittedName>
</protein>
<dbReference type="SUPFAM" id="SSF88713">
    <property type="entry name" value="Glycoside hydrolase/deacetylase"/>
    <property type="match status" value="1"/>
</dbReference>
<evidence type="ECO:0000313" key="1">
    <source>
        <dbReference type="Proteomes" id="UP000695022"/>
    </source>
</evidence>
<evidence type="ECO:0000313" key="2">
    <source>
        <dbReference type="RefSeq" id="XP_014668534.1"/>
    </source>
</evidence>
<proteinExistence type="predicted"/>
<gene>
    <name evidence="2" type="primary">LOC106809829</name>
</gene>
<dbReference type="GeneID" id="106809829"/>